<protein>
    <submittedName>
        <fullName evidence="2">Uncharacterized protein</fullName>
    </submittedName>
</protein>
<evidence type="ECO:0000313" key="3">
    <source>
        <dbReference type="Proteomes" id="UP000192578"/>
    </source>
</evidence>
<comment type="caution">
    <text evidence="2">The sequence shown here is derived from an EMBL/GenBank/DDBJ whole genome shotgun (WGS) entry which is preliminary data.</text>
</comment>
<feature type="coiled-coil region" evidence="1">
    <location>
        <begin position="221"/>
        <end position="248"/>
    </location>
</feature>
<evidence type="ECO:0000313" key="2">
    <source>
        <dbReference type="EMBL" id="OQV20375.1"/>
    </source>
</evidence>
<reference evidence="3" key="1">
    <citation type="submission" date="2017-01" db="EMBL/GenBank/DDBJ databases">
        <title>Comparative genomics of anhydrobiosis in the tardigrade Hypsibius dujardini.</title>
        <authorList>
            <person name="Yoshida Y."/>
            <person name="Koutsovoulos G."/>
            <person name="Laetsch D."/>
            <person name="Stevens L."/>
            <person name="Kumar S."/>
            <person name="Horikawa D."/>
            <person name="Ishino K."/>
            <person name="Komine S."/>
            <person name="Tomita M."/>
            <person name="Blaxter M."/>
            <person name="Arakawa K."/>
        </authorList>
    </citation>
    <scope>NUCLEOTIDE SEQUENCE [LARGE SCALE GENOMIC DNA]</scope>
    <source>
        <strain evidence="3">Z151</strain>
    </source>
</reference>
<dbReference type="AlphaFoldDB" id="A0A1W0WYY6"/>
<feature type="coiled-coil region" evidence="1">
    <location>
        <begin position="358"/>
        <end position="414"/>
    </location>
</feature>
<keyword evidence="1" id="KW-0175">Coiled coil</keyword>
<dbReference type="Proteomes" id="UP000192578">
    <property type="component" value="Unassembled WGS sequence"/>
</dbReference>
<gene>
    <name evidence="2" type="ORF">BV898_05662</name>
</gene>
<sequence>MAKSFPSSRSSRNKCPFPPRSCRYRTADLDHEIVFRTQNELCNQSSTVDPHDDEIDLNRQFLSFKYDGILLRHDLDGRILRTRELLKVFPTSLPADETQDASVREDLREKLRSVCDAFERLETARRTEAIRLLEEKKHFQQVKRNFLQTRTDLLNNIALAVHLATTRYAKEYEELDRHRSFLEKEIENIKPKIDIAERINNALNAKVSFVQNYGPMIDEKLRAEEAELAQMRSQKASLESKIEEMGSAVEEVLVKQDAARLEIQVRKNDLISRLEDKLQLLAIHRDERQDRRKHPIQHQRDFLRAQCDELRPRVEEFRRLNAEVSHLVAQNKIETDLTLLNLKTEHAKQEAELPILTKEQLREKLLKQKARREKKERDRLEKELRKKQALERNFERMRAQMKEADDHLKAQQNLN</sequence>
<evidence type="ECO:0000256" key="1">
    <source>
        <dbReference type="SAM" id="Coils"/>
    </source>
</evidence>
<dbReference type="OrthoDB" id="10647758at2759"/>
<keyword evidence="3" id="KW-1185">Reference proteome</keyword>
<organism evidence="2 3">
    <name type="scientific">Hypsibius exemplaris</name>
    <name type="common">Freshwater tardigrade</name>
    <dbReference type="NCBI Taxonomy" id="2072580"/>
    <lineage>
        <taxon>Eukaryota</taxon>
        <taxon>Metazoa</taxon>
        <taxon>Ecdysozoa</taxon>
        <taxon>Tardigrada</taxon>
        <taxon>Eutardigrada</taxon>
        <taxon>Parachela</taxon>
        <taxon>Hypsibioidea</taxon>
        <taxon>Hypsibiidae</taxon>
        <taxon>Hypsibius</taxon>
    </lineage>
</organism>
<name>A0A1W0WYY6_HYPEX</name>
<dbReference type="EMBL" id="MTYJ01000031">
    <property type="protein sequence ID" value="OQV20375.1"/>
    <property type="molecule type" value="Genomic_DNA"/>
</dbReference>
<accession>A0A1W0WYY6</accession>
<proteinExistence type="predicted"/>